<feature type="transmembrane region" description="Helical" evidence="11">
    <location>
        <begin position="259"/>
        <end position="280"/>
    </location>
</feature>
<feature type="transmembrane region" description="Helical" evidence="11">
    <location>
        <begin position="334"/>
        <end position="356"/>
    </location>
</feature>
<dbReference type="SMART" id="SM00116">
    <property type="entry name" value="CBS"/>
    <property type="match status" value="2"/>
</dbReference>
<comment type="subcellular location">
    <subcellularLocation>
        <location evidence="1">Membrane</location>
        <topology evidence="1">Multi-pass membrane protein</topology>
    </subcellularLocation>
</comment>
<dbReference type="AlphaFoldDB" id="A0A326UJB5"/>
<name>A0A326UJB5_THEHA</name>
<accession>A0A326UJB5</accession>
<feature type="transmembrane region" description="Helical" evidence="11">
    <location>
        <begin position="27"/>
        <end position="52"/>
    </location>
</feature>
<dbReference type="Proteomes" id="UP000248806">
    <property type="component" value="Unassembled WGS sequence"/>
</dbReference>
<feature type="transmembrane region" description="Helical" evidence="11">
    <location>
        <begin position="89"/>
        <end position="110"/>
    </location>
</feature>
<keyword evidence="3 11" id="KW-0812">Transmembrane</keyword>
<feature type="transmembrane region" description="Helical" evidence="11">
    <location>
        <begin position="394"/>
        <end position="419"/>
    </location>
</feature>
<feature type="transmembrane region" description="Helical" evidence="11">
    <location>
        <begin position="183"/>
        <end position="208"/>
    </location>
</feature>
<evidence type="ECO:0000259" key="12">
    <source>
        <dbReference type="PROSITE" id="PS51371"/>
    </source>
</evidence>
<dbReference type="PANTHER" id="PTHR43427">
    <property type="entry name" value="CHLORIDE CHANNEL PROTEIN CLC-E"/>
    <property type="match status" value="1"/>
</dbReference>
<dbReference type="PROSITE" id="PS51371">
    <property type="entry name" value="CBS"/>
    <property type="match status" value="2"/>
</dbReference>
<evidence type="ECO:0000313" key="14">
    <source>
        <dbReference type="Proteomes" id="UP000248806"/>
    </source>
</evidence>
<sequence>MFRMGRRGLPFRRFAHRFPGLENPRSLLKWIIISTLIGVVAGVGAILFYAAIHLASTLFLGGLVGYRPPEPAGEGSTSVMSFWQAAHPWLLPVVTTLGGLLAGAIVFTLAPEAEGHGTDAAIAAFHQGKPIRARIPLIKLVASAITIGSGGSAGREGPAAQISAGFGSLLATLLRLDARERRIALATGMGAGIGAIFRAPLGGALLAAEILYLKDMETEAIIPALIASIVGFSIFGSWSGWNPIFATPEHYDFTQPVQLVYYVVLGLLCGGIGILYARGFYGITELFQRLRLPRWVKPGIGGLLVGLIGLVLPQAIGMGYGWVQLSMSQALLQLPLWVVVLLPFVKILTTGLSVGSGGSGGIFGPGMVIGGMVGAMLWRLGYHLLPGLPASPGPFVIVGMMAMFGGIAHAPLAVMLMVAEMTGNLSLLAPAMIAVSLAYLIVGDNTIYQSQLKTRIDSPAHRLQLTYPLLSMLTVQQAMEPLTLTFQPTQTVAEAELQLRSQGRRGAPVLNEHRRLLGVLTRLDVLRVPVSEREERRVAEAMNSSVLTVREDEALDEVLTELTEKGVSWAPVVAGALPTEQQVIGVLSVAHITRLYRKVASENTRSLSLSSTMHTSEIS</sequence>
<feature type="transmembrane region" description="Helical" evidence="11">
    <location>
        <begin position="425"/>
        <end position="442"/>
    </location>
</feature>
<dbReference type="CDD" id="cd00400">
    <property type="entry name" value="Voltage_gated_ClC"/>
    <property type="match status" value="1"/>
</dbReference>
<gene>
    <name evidence="13" type="ORF">EI42_02888</name>
</gene>
<evidence type="ECO:0000313" key="13">
    <source>
        <dbReference type="EMBL" id="PZW29167.1"/>
    </source>
</evidence>
<keyword evidence="9" id="KW-0407">Ion channel</keyword>
<reference evidence="13 14" key="1">
    <citation type="submission" date="2018-06" db="EMBL/GenBank/DDBJ databases">
        <title>Genomic Encyclopedia of Archaeal and Bacterial Type Strains, Phase II (KMG-II): from individual species to whole genera.</title>
        <authorList>
            <person name="Goeker M."/>
        </authorList>
    </citation>
    <scope>NUCLEOTIDE SEQUENCE [LARGE SCALE GENOMIC DNA]</scope>
    <source>
        <strain evidence="13 14">ATCC BAA-1881</strain>
    </source>
</reference>
<evidence type="ECO:0000256" key="10">
    <source>
        <dbReference type="PROSITE-ProRule" id="PRU00703"/>
    </source>
</evidence>
<keyword evidence="5" id="KW-0406">Ion transport</keyword>
<feature type="domain" description="CBS" evidence="12">
    <location>
        <begin position="542"/>
        <end position="602"/>
    </location>
</feature>
<dbReference type="OrthoDB" id="9812438at2"/>
<evidence type="ECO:0000256" key="6">
    <source>
        <dbReference type="ARBA" id="ARBA00023136"/>
    </source>
</evidence>
<dbReference type="Pfam" id="PF00571">
    <property type="entry name" value="CBS"/>
    <property type="match status" value="2"/>
</dbReference>
<dbReference type="FunFam" id="1.10.3080.10:FF:000018">
    <property type="entry name" value="Chloride transporter, ClC family"/>
    <property type="match status" value="1"/>
</dbReference>
<dbReference type="GO" id="GO:0005254">
    <property type="term" value="F:chloride channel activity"/>
    <property type="evidence" value="ECO:0007669"/>
    <property type="project" value="UniProtKB-KW"/>
</dbReference>
<dbReference type="CDD" id="cd02205">
    <property type="entry name" value="CBS_pair_SF"/>
    <property type="match status" value="1"/>
</dbReference>
<feature type="transmembrane region" description="Helical" evidence="11">
    <location>
        <begin position="220"/>
        <end position="238"/>
    </location>
</feature>
<keyword evidence="4 11" id="KW-1133">Transmembrane helix</keyword>
<evidence type="ECO:0000256" key="9">
    <source>
        <dbReference type="ARBA" id="ARBA00023303"/>
    </source>
</evidence>
<dbReference type="GO" id="GO:0034707">
    <property type="term" value="C:chloride channel complex"/>
    <property type="evidence" value="ECO:0007669"/>
    <property type="project" value="UniProtKB-KW"/>
</dbReference>
<dbReference type="InterPro" id="IPR046342">
    <property type="entry name" value="CBS_dom_sf"/>
</dbReference>
<evidence type="ECO:0000256" key="11">
    <source>
        <dbReference type="SAM" id="Phobius"/>
    </source>
</evidence>
<dbReference type="InterPro" id="IPR050368">
    <property type="entry name" value="ClC-type_chloride_channel"/>
</dbReference>
<keyword evidence="10" id="KW-0129">CBS domain</keyword>
<dbReference type="PRINTS" id="PR00762">
    <property type="entry name" value="CLCHANNEL"/>
</dbReference>
<keyword evidence="2" id="KW-0813">Transport</keyword>
<protein>
    <submittedName>
        <fullName evidence="13">CIC family chloride channel protein</fullName>
    </submittedName>
</protein>
<evidence type="ECO:0000256" key="4">
    <source>
        <dbReference type="ARBA" id="ARBA00022989"/>
    </source>
</evidence>
<dbReference type="PANTHER" id="PTHR43427:SF6">
    <property type="entry name" value="CHLORIDE CHANNEL PROTEIN CLC-E"/>
    <property type="match status" value="1"/>
</dbReference>
<evidence type="ECO:0000256" key="2">
    <source>
        <dbReference type="ARBA" id="ARBA00022448"/>
    </source>
</evidence>
<dbReference type="EMBL" id="QKUF01000009">
    <property type="protein sequence ID" value="PZW29167.1"/>
    <property type="molecule type" value="Genomic_DNA"/>
</dbReference>
<dbReference type="InterPro" id="IPR001807">
    <property type="entry name" value="ClC"/>
</dbReference>
<organism evidence="13 14">
    <name type="scientific">Thermosporothrix hazakensis</name>
    <dbReference type="NCBI Taxonomy" id="644383"/>
    <lineage>
        <taxon>Bacteria</taxon>
        <taxon>Bacillati</taxon>
        <taxon>Chloroflexota</taxon>
        <taxon>Ktedonobacteria</taxon>
        <taxon>Ktedonobacterales</taxon>
        <taxon>Thermosporotrichaceae</taxon>
        <taxon>Thermosporothrix</taxon>
    </lineage>
</organism>
<keyword evidence="6 11" id="KW-0472">Membrane</keyword>
<evidence type="ECO:0000256" key="5">
    <source>
        <dbReference type="ARBA" id="ARBA00023065"/>
    </source>
</evidence>
<feature type="transmembrane region" description="Helical" evidence="11">
    <location>
        <begin position="300"/>
        <end position="322"/>
    </location>
</feature>
<feature type="transmembrane region" description="Helical" evidence="11">
    <location>
        <begin position="362"/>
        <end position="382"/>
    </location>
</feature>
<dbReference type="InterPro" id="IPR000644">
    <property type="entry name" value="CBS_dom"/>
</dbReference>
<dbReference type="InterPro" id="IPR014743">
    <property type="entry name" value="Cl-channel_core"/>
</dbReference>
<dbReference type="SUPFAM" id="SSF81340">
    <property type="entry name" value="Clc chloride channel"/>
    <property type="match status" value="1"/>
</dbReference>
<keyword evidence="14" id="KW-1185">Reference proteome</keyword>
<feature type="domain" description="CBS" evidence="12">
    <location>
        <begin position="479"/>
        <end position="535"/>
    </location>
</feature>
<evidence type="ECO:0000256" key="8">
    <source>
        <dbReference type="ARBA" id="ARBA00023214"/>
    </source>
</evidence>
<dbReference type="Pfam" id="PF00654">
    <property type="entry name" value="Voltage_CLC"/>
    <property type="match status" value="1"/>
</dbReference>
<proteinExistence type="predicted"/>
<dbReference type="Gene3D" id="3.10.580.10">
    <property type="entry name" value="CBS-domain"/>
    <property type="match status" value="1"/>
</dbReference>
<evidence type="ECO:0000256" key="1">
    <source>
        <dbReference type="ARBA" id="ARBA00004141"/>
    </source>
</evidence>
<comment type="caution">
    <text evidence="13">The sequence shown here is derived from an EMBL/GenBank/DDBJ whole genome shotgun (WGS) entry which is preliminary data.</text>
</comment>
<keyword evidence="8" id="KW-0868">Chloride</keyword>
<dbReference type="Gene3D" id="1.10.3080.10">
    <property type="entry name" value="Clc chloride channel"/>
    <property type="match status" value="1"/>
</dbReference>
<evidence type="ECO:0000256" key="7">
    <source>
        <dbReference type="ARBA" id="ARBA00023173"/>
    </source>
</evidence>
<evidence type="ECO:0000256" key="3">
    <source>
        <dbReference type="ARBA" id="ARBA00022692"/>
    </source>
</evidence>
<dbReference type="SUPFAM" id="SSF54631">
    <property type="entry name" value="CBS-domain pair"/>
    <property type="match status" value="1"/>
</dbReference>
<keyword evidence="7" id="KW-0869">Chloride channel</keyword>